<accession>A0A1C6TSH1</accession>
<dbReference type="EMBL" id="FMHZ01000002">
    <property type="protein sequence ID" value="SCL44754.1"/>
    <property type="molecule type" value="Genomic_DNA"/>
</dbReference>
<keyword evidence="1" id="KW-0723">Serine/threonine-protein kinase</keyword>
<name>A0A1C6TSH1_9ACTN</name>
<sequence>MDGGQFGDGDEASLDLVRPVVLLSQHFTAATVTALRHLLAARVAVAGLSGDDGDDFVLAVYELSTNAIRHGGGSGYLELRQAGDRLFCAVSDHGASGADPPVELPPPDVPGGRGLWLARQLTGALTLTRGPDGITATVSAGPTSRPTGPP</sequence>
<keyword evidence="3" id="KW-0418">Kinase</keyword>
<dbReference type="PANTHER" id="PTHR35526">
    <property type="entry name" value="ANTI-SIGMA-F FACTOR RSBW-RELATED"/>
    <property type="match status" value="1"/>
</dbReference>
<reference evidence="4" key="1">
    <citation type="submission" date="2016-06" db="EMBL/GenBank/DDBJ databases">
        <authorList>
            <person name="Varghese N."/>
            <person name="Submissions Spin"/>
        </authorList>
    </citation>
    <scope>NUCLEOTIDE SEQUENCE [LARGE SCALE GENOMIC DNA]</scope>
    <source>
        <strain evidence="4">DSM 43903</strain>
    </source>
</reference>
<gene>
    <name evidence="3" type="ORF">GA0070606_0433</name>
</gene>
<evidence type="ECO:0000313" key="3">
    <source>
        <dbReference type="EMBL" id="SCL44754.1"/>
    </source>
</evidence>
<dbReference type="InterPro" id="IPR050267">
    <property type="entry name" value="Anti-sigma-factor_SerPK"/>
</dbReference>
<organism evidence="3 4">
    <name type="scientific">Micromonospora citrea</name>
    <dbReference type="NCBI Taxonomy" id="47855"/>
    <lineage>
        <taxon>Bacteria</taxon>
        <taxon>Bacillati</taxon>
        <taxon>Actinomycetota</taxon>
        <taxon>Actinomycetes</taxon>
        <taxon>Micromonosporales</taxon>
        <taxon>Micromonosporaceae</taxon>
        <taxon>Micromonospora</taxon>
    </lineage>
</organism>
<keyword evidence="4" id="KW-1185">Reference proteome</keyword>
<dbReference type="InterPro" id="IPR036890">
    <property type="entry name" value="HATPase_C_sf"/>
</dbReference>
<dbReference type="InterPro" id="IPR003594">
    <property type="entry name" value="HATPase_dom"/>
</dbReference>
<dbReference type="Pfam" id="PF13581">
    <property type="entry name" value="HATPase_c_2"/>
    <property type="match status" value="1"/>
</dbReference>
<dbReference type="SUPFAM" id="SSF55874">
    <property type="entry name" value="ATPase domain of HSP90 chaperone/DNA topoisomerase II/histidine kinase"/>
    <property type="match status" value="1"/>
</dbReference>
<protein>
    <submittedName>
        <fullName evidence="3">Anti-sigma regulatory factor (Ser/Thr protein kinase)</fullName>
    </submittedName>
</protein>
<dbReference type="RefSeq" id="WP_091094812.1">
    <property type="nucleotide sequence ID" value="NZ_FMHZ01000002.1"/>
</dbReference>
<evidence type="ECO:0000259" key="2">
    <source>
        <dbReference type="Pfam" id="PF13581"/>
    </source>
</evidence>
<keyword evidence="3" id="KW-0808">Transferase</keyword>
<dbReference type="STRING" id="47855.GA0070606_0433"/>
<evidence type="ECO:0000313" key="4">
    <source>
        <dbReference type="Proteomes" id="UP000199001"/>
    </source>
</evidence>
<feature type="domain" description="Histidine kinase/HSP90-like ATPase" evidence="2">
    <location>
        <begin position="28"/>
        <end position="137"/>
    </location>
</feature>
<dbReference type="Proteomes" id="UP000199001">
    <property type="component" value="Unassembled WGS sequence"/>
</dbReference>
<dbReference type="OrthoDB" id="4350801at2"/>
<dbReference type="GO" id="GO:0004674">
    <property type="term" value="F:protein serine/threonine kinase activity"/>
    <property type="evidence" value="ECO:0007669"/>
    <property type="project" value="UniProtKB-KW"/>
</dbReference>
<dbReference type="CDD" id="cd16936">
    <property type="entry name" value="HATPase_RsbW-like"/>
    <property type="match status" value="1"/>
</dbReference>
<evidence type="ECO:0000256" key="1">
    <source>
        <dbReference type="ARBA" id="ARBA00022527"/>
    </source>
</evidence>
<dbReference type="AlphaFoldDB" id="A0A1C6TSH1"/>
<proteinExistence type="predicted"/>
<dbReference type="PANTHER" id="PTHR35526:SF3">
    <property type="entry name" value="ANTI-SIGMA-F FACTOR RSBW"/>
    <property type="match status" value="1"/>
</dbReference>
<dbReference type="Gene3D" id="3.30.565.10">
    <property type="entry name" value="Histidine kinase-like ATPase, C-terminal domain"/>
    <property type="match status" value="1"/>
</dbReference>